<dbReference type="Pfam" id="PF12146">
    <property type="entry name" value="Hydrolase_4"/>
    <property type="match status" value="1"/>
</dbReference>
<dbReference type="AlphaFoldDB" id="A0A926EIA2"/>
<evidence type="ECO:0000313" key="3">
    <source>
        <dbReference type="Proteomes" id="UP000655830"/>
    </source>
</evidence>
<comment type="caution">
    <text evidence="2">The sequence shown here is derived from an EMBL/GenBank/DDBJ whole genome shotgun (WGS) entry which is preliminary data.</text>
</comment>
<reference evidence="2" key="1">
    <citation type="submission" date="2020-08" db="EMBL/GenBank/DDBJ databases">
        <title>Genome public.</title>
        <authorList>
            <person name="Liu C."/>
            <person name="Sun Q."/>
        </authorList>
    </citation>
    <scope>NUCLEOTIDE SEQUENCE</scope>
    <source>
        <strain evidence="2">NSJ-12</strain>
    </source>
</reference>
<dbReference type="InterPro" id="IPR029058">
    <property type="entry name" value="AB_hydrolase_fold"/>
</dbReference>
<keyword evidence="3" id="KW-1185">Reference proteome</keyword>
<keyword evidence="2" id="KW-0378">Hydrolase</keyword>
<dbReference type="PANTHER" id="PTHR11614">
    <property type="entry name" value="PHOSPHOLIPASE-RELATED"/>
    <property type="match status" value="1"/>
</dbReference>
<proteinExistence type="predicted"/>
<feature type="domain" description="Serine aminopeptidase S33" evidence="1">
    <location>
        <begin position="29"/>
        <end position="292"/>
    </location>
</feature>
<dbReference type="RefSeq" id="WP_249331551.1">
    <property type="nucleotide sequence ID" value="NZ_JACRSY010000004.1"/>
</dbReference>
<dbReference type="Proteomes" id="UP000655830">
    <property type="component" value="Unassembled WGS sequence"/>
</dbReference>
<sequence>MISENFTFIGEEQVQVYAYRWLPDPEIGVKGIVQIAHGMAEGAHRYERVANYLTDRGYIVYAHDHRGHGRTAKGLEDIGILAEKEGFKCLVKDLYRLTQLIKKENPQLPLFLLSHSMGSFVAQAYIMRYGKELDGVILSGTNGKQGFILDIGLWVAKQEVKKKGRNAKSPEMDKLIFGTYNKQFKPNRTSFDWLSRDEKEVDKYIEDPYCGSAFTAGFFEDFLTGLKYVGSLENKKSIPLDLPIYIFAGDKDPVGRNGKGIYDLVKDYEKVGIKNVTYKLYQEGRHEMFNEINRKEVMEDVVKWLDSLIER</sequence>
<dbReference type="GO" id="GO:0016787">
    <property type="term" value="F:hydrolase activity"/>
    <property type="evidence" value="ECO:0007669"/>
    <property type="project" value="UniProtKB-KW"/>
</dbReference>
<gene>
    <name evidence="2" type="ORF">H8718_03445</name>
</gene>
<dbReference type="InterPro" id="IPR022742">
    <property type="entry name" value="Hydrolase_4"/>
</dbReference>
<name>A0A926EIA2_9FIRM</name>
<dbReference type="Gene3D" id="3.40.50.1820">
    <property type="entry name" value="alpha/beta hydrolase"/>
    <property type="match status" value="1"/>
</dbReference>
<dbReference type="SUPFAM" id="SSF53474">
    <property type="entry name" value="alpha/beta-Hydrolases"/>
    <property type="match status" value="1"/>
</dbReference>
<evidence type="ECO:0000313" key="2">
    <source>
        <dbReference type="EMBL" id="MBC8578583.1"/>
    </source>
</evidence>
<organism evidence="2 3">
    <name type="scientific">Zhenhengia yiwuensis</name>
    <dbReference type="NCBI Taxonomy" id="2763666"/>
    <lineage>
        <taxon>Bacteria</taxon>
        <taxon>Bacillati</taxon>
        <taxon>Bacillota</taxon>
        <taxon>Clostridia</taxon>
        <taxon>Lachnospirales</taxon>
        <taxon>Lachnospiraceae</taxon>
        <taxon>Zhenhengia</taxon>
    </lineage>
</organism>
<dbReference type="InterPro" id="IPR051044">
    <property type="entry name" value="MAG_DAG_Lipase"/>
</dbReference>
<evidence type="ECO:0000259" key="1">
    <source>
        <dbReference type="Pfam" id="PF12146"/>
    </source>
</evidence>
<accession>A0A926EIA2</accession>
<protein>
    <submittedName>
        <fullName evidence="2">Alpha/beta hydrolase</fullName>
    </submittedName>
</protein>
<dbReference type="EMBL" id="JACRSY010000004">
    <property type="protein sequence ID" value="MBC8578583.1"/>
    <property type="molecule type" value="Genomic_DNA"/>
</dbReference>